<evidence type="ECO:0000256" key="4">
    <source>
        <dbReference type="ARBA" id="ARBA00022694"/>
    </source>
</evidence>
<dbReference type="EMBL" id="BT121619">
    <property type="protein sequence ID" value="ADD38549.1"/>
    <property type="molecule type" value="mRNA"/>
</dbReference>
<dbReference type="PANTHER" id="PTHR12945:SF0">
    <property type="entry name" value="TRNA (ADENINE(58)-N(1))-METHYLTRANSFERASE NON-CATALYTIC SUBUNIT TRM6"/>
    <property type="match status" value="1"/>
</dbReference>
<reference evidence="7" key="1">
    <citation type="submission" date="2010-03" db="EMBL/GenBank/DDBJ databases">
        <title>Atlantic Lepeophtheirus salmonis ESTs and full-length cDNAs.</title>
        <authorList>
            <person name="Yasuike M."/>
            <person name="von Schalburg K."/>
            <person name="Cooper G."/>
            <person name="Leong J."/>
            <person name="Nilsen F."/>
            <person name="Jones S.R.M."/>
            <person name="Koop B.F."/>
        </authorList>
    </citation>
    <scope>NUCLEOTIDE SEQUENCE</scope>
    <source>
        <strain evidence="7">Atlantic form</strain>
        <tissue evidence="7">Mixed tissue</tissue>
    </source>
</reference>
<dbReference type="PANTHER" id="PTHR12945">
    <property type="entry name" value="TRANSLATION INITIATION FACTOR EIF3-RELATED"/>
    <property type="match status" value="1"/>
</dbReference>
<evidence type="ECO:0000256" key="6">
    <source>
        <dbReference type="ARBA" id="ARBA00032319"/>
    </source>
</evidence>
<name>D3PJ13_LEPSM</name>
<dbReference type="InterPro" id="IPR017423">
    <property type="entry name" value="TRM6"/>
</dbReference>
<dbReference type="GO" id="GO:0005634">
    <property type="term" value="C:nucleus"/>
    <property type="evidence" value="ECO:0007669"/>
    <property type="project" value="UniProtKB-SubCell"/>
</dbReference>
<keyword evidence="4" id="KW-0819">tRNA processing</keyword>
<evidence type="ECO:0000256" key="5">
    <source>
        <dbReference type="ARBA" id="ARBA00023242"/>
    </source>
</evidence>
<evidence type="ECO:0000256" key="3">
    <source>
        <dbReference type="ARBA" id="ARBA00021704"/>
    </source>
</evidence>
<sequence>MMEDDIIQIGKTVVIERGDYMRLHTLSNTNPYVSLGRDKVDLTPIIGQKYGTVYEMMPDKRDVFKLKECLEGEKRFEEHLINETTLSGEDNRNISDGSVQKLSRNDVEKLRESGSSGTEIVEKLMENSDSFNSKTRYSQAKFLKKKAKKYYPYLSIGRPSIRVLMDIFYKQDPIKLMNLRIDSLSLILSRADIRPNGRYIIYESGCRGIIVAAALERIGSSGNIIHLYQTGTPQNQSLEAMNFPAPVSDRLSTINLSHFRTLSHGGSIQLNPNDGKGGSKREAFRQESMKAFEVMQNKDMDGLIIASKQHPTNIVLTLLDYLAPSRSFVVYCPYKEPLIDAYMAVKETNKTIMVTLSESWLRYIQVLPDRTHPEVLMSGGGGYVLAGIKVDNS</sequence>
<dbReference type="Pfam" id="PF04189">
    <property type="entry name" value="Gcd10p"/>
    <property type="match status" value="1"/>
</dbReference>
<evidence type="ECO:0000313" key="7">
    <source>
        <dbReference type="EMBL" id="ADD38549.1"/>
    </source>
</evidence>
<proteinExistence type="evidence at transcript level"/>
<protein>
    <recommendedName>
        <fullName evidence="3">tRNA (adenine(58)-N(1))-methyltransferase non-catalytic subunit TRM6</fullName>
    </recommendedName>
    <alternativeName>
        <fullName evidence="6">tRNA(m1A58)-methyltransferase subunit TRM6</fullName>
    </alternativeName>
</protein>
<evidence type="ECO:0000256" key="1">
    <source>
        <dbReference type="ARBA" id="ARBA00004123"/>
    </source>
</evidence>
<comment type="subcellular location">
    <subcellularLocation>
        <location evidence="1">Nucleus</location>
    </subcellularLocation>
</comment>
<organism evidence="7">
    <name type="scientific">Lepeophtheirus salmonis</name>
    <name type="common">Salmon louse</name>
    <name type="synonym">Caligus salmonis</name>
    <dbReference type="NCBI Taxonomy" id="72036"/>
    <lineage>
        <taxon>Eukaryota</taxon>
        <taxon>Metazoa</taxon>
        <taxon>Ecdysozoa</taxon>
        <taxon>Arthropoda</taxon>
        <taxon>Crustacea</taxon>
        <taxon>Multicrustacea</taxon>
        <taxon>Hexanauplia</taxon>
        <taxon>Copepoda</taxon>
        <taxon>Siphonostomatoida</taxon>
        <taxon>Caligidae</taxon>
        <taxon>Lepeophtheirus</taxon>
    </lineage>
</organism>
<dbReference type="OrthoDB" id="10254665at2759"/>
<comment type="similarity">
    <text evidence="2">Belongs to the TRM6/GCD10 family.</text>
</comment>
<evidence type="ECO:0000256" key="2">
    <source>
        <dbReference type="ARBA" id="ARBA00008320"/>
    </source>
</evidence>
<accession>D3PJ13</accession>
<dbReference type="GO" id="GO:0030488">
    <property type="term" value="P:tRNA methylation"/>
    <property type="evidence" value="ECO:0007669"/>
    <property type="project" value="InterPro"/>
</dbReference>
<dbReference type="GO" id="GO:0031515">
    <property type="term" value="C:tRNA (m1A) methyltransferase complex"/>
    <property type="evidence" value="ECO:0007669"/>
    <property type="project" value="InterPro"/>
</dbReference>
<gene>
    <name evidence="7" type="primary">TRM6</name>
</gene>
<dbReference type="AlphaFoldDB" id="D3PJ13"/>
<keyword evidence="5" id="KW-0539">Nucleus</keyword>